<organism evidence="2">
    <name type="scientific">uncultured Chloroflexia bacterium</name>
    <dbReference type="NCBI Taxonomy" id="1672391"/>
    <lineage>
        <taxon>Bacteria</taxon>
        <taxon>Bacillati</taxon>
        <taxon>Chloroflexota</taxon>
        <taxon>Chloroflexia</taxon>
        <taxon>environmental samples</taxon>
    </lineage>
</organism>
<name>A0A6J4KBX5_9CHLR</name>
<feature type="signal peptide" evidence="1">
    <location>
        <begin position="1"/>
        <end position="27"/>
    </location>
</feature>
<sequence>MPSIRRLIPRCLLIGLLLGLGSPWPDATATAQGPGAQGVPDSFTPVGENDTFQLYADPATLAFKVVDRRSGHIWHSNLDEVTEEDDLNRTWTAFATSGISIDYLDEEADEERASLTNAEHQIDFKPIDQGFEAAVTFTDASITLAVTVQLEADGVRVEVPFESIREEDPEAKLGLLHLYPFMGATREDSVPGYMFIPDGAGTLIRFAAETKARNMFFGRYYGADLGMIGEMPFDPNLNRPFQISVPVIGMVHGEKENAFITIVEKGASYGEIRAHPAGVNTKFNFLYNAFVYNQAYFQATNRSGEGVTTLQPATNEFDVVVHYRLLTGDESDYVGMARSYQDYLAEKGDLQERLDPSADIGIKLEFLGGEKQRILFWDRSIPVTTIAQMRDILGDLDVRNPEVVYYGWQPRGANAMYHPSLKLDATLGTGAQLASFAEEVTAANGRLYLYVDPQAALEDAGGYSGRNDLALAITDANIYGYNRYKANYYLNIQALRARFQPLSRAVSNDLGAGLAVDGLGSMLYSDFRDDRVLNREATIPMYQELVAEAGVNTAFYLPNDY</sequence>
<feature type="chain" id="PRO_5026875276" evidence="1">
    <location>
        <begin position="28"/>
        <end position="561"/>
    </location>
</feature>
<keyword evidence="1" id="KW-0732">Signal</keyword>
<protein>
    <submittedName>
        <fullName evidence="2">Uncharacterized protein</fullName>
    </submittedName>
</protein>
<evidence type="ECO:0000313" key="2">
    <source>
        <dbReference type="EMBL" id="CAA9301125.1"/>
    </source>
</evidence>
<proteinExistence type="predicted"/>
<dbReference type="EMBL" id="CADCTR010001557">
    <property type="protein sequence ID" value="CAA9301125.1"/>
    <property type="molecule type" value="Genomic_DNA"/>
</dbReference>
<evidence type="ECO:0000256" key="1">
    <source>
        <dbReference type="SAM" id="SignalP"/>
    </source>
</evidence>
<dbReference type="InterPro" id="IPR043751">
    <property type="entry name" value="DUF5696"/>
</dbReference>
<accession>A0A6J4KBX5</accession>
<dbReference type="AlphaFoldDB" id="A0A6J4KBX5"/>
<dbReference type="Pfam" id="PF18952">
    <property type="entry name" value="DUF5696"/>
    <property type="match status" value="1"/>
</dbReference>
<reference evidence="2" key="1">
    <citation type="submission" date="2020-02" db="EMBL/GenBank/DDBJ databases">
        <authorList>
            <person name="Meier V. D."/>
        </authorList>
    </citation>
    <scope>NUCLEOTIDE SEQUENCE</scope>
    <source>
        <strain evidence="2">AVDCRST_MAG93</strain>
    </source>
</reference>
<gene>
    <name evidence="2" type="ORF">AVDCRST_MAG93-4608</name>
</gene>
<feature type="non-terminal residue" evidence="2">
    <location>
        <position position="561"/>
    </location>
</feature>